<gene>
    <name evidence="2" type="ORF">ACFQDD_01540</name>
</gene>
<name>A0ABD5T0C2_9EURY</name>
<dbReference type="Proteomes" id="UP001596274">
    <property type="component" value="Unassembled WGS sequence"/>
</dbReference>
<evidence type="ECO:0000313" key="3">
    <source>
        <dbReference type="Proteomes" id="UP001596274"/>
    </source>
</evidence>
<evidence type="ECO:0000256" key="1">
    <source>
        <dbReference type="SAM" id="MobiDB-lite"/>
    </source>
</evidence>
<feature type="non-terminal residue" evidence="2">
    <location>
        <position position="1"/>
    </location>
</feature>
<sequence length="96" mass="10536">RVEALGPWIASLPEVERDMLRSNRPGLDWDDDHGDRLTEYVVIGTGIDEDAIVDRLDDALVTDEEWDECRGGGGVGGDGELLFPTEQGDEAALREP</sequence>
<dbReference type="EMBL" id="JBHSWT010000026">
    <property type="protein sequence ID" value="MFC6770219.1"/>
    <property type="molecule type" value="Genomic_DNA"/>
</dbReference>
<comment type="caution">
    <text evidence="2">The sequence shown here is derived from an EMBL/GenBank/DDBJ whole genome shotgun (WGS) entry which is preliminary data.</text>
</comment>
<proteinExistence type="predicted"/>
<protein>
    <submittedName>
        <fullName evidence="2">GTP-binding protein</fullName>
    </submittedName>
</protein>
<organism evidence="2 3">
    <name type="scientific">Halorubrum pallidum</name>
    <dbReference type="NCBI Taxonomy" id="1526114"/>
    <lineage>
        <taxon>Archaea</taxon>
        <taxon>Methanobacteriati</taxon>
        <taxon>Methanobacteriota</taxon>
        <taxon>Stenosarchaea group</taxon>
        <taxon>Halobacteria</taxon>
        <taxon>Halobacteriales</taxon>
        <taxon>Haloferacaceae</taxon>
        <taxon>Halorubrum</taxon>
    </lineage>
</organism>
<accession>A0ABD5T0C2</accession>
<evidence type="ECO:0000313" key="2">
    <source>
        <dbReference type="EMBL" id="MFC6770219.1"/>
    </source>
</evidence>
<dbReference type="AlphaFoldDB" id="A0ABD5T0C2"/>
<reference evidence="2 3" key="1">
    <citation type="journal article" date="2019" name="Int. J. Syst. Evol. Microbiol.">
        <title>The Global Catalogue of Microorganisms (GCM) 10K type strain sequencing project: providing services to taxonomists for standard genome sequencing and annotation.</title>
        <authorList>
            <consortium name="The Broad Institute Genomics Platform"/>
            <consortium name="The Broad Institute Genome Sequencing Center for Infectious Disease"/>
            <person name="Wu L."/>
            <person name="Ma J."/>
        </authorList>
    </citation>
    <scope>NUCLEOTIDE SEQUENCE [LARGE SCALE GENOMIC DNA]</scope>
    <source>
        <strain evidence="2 3">PJ61</strain>
    </source>
</reference>
<feature type="region of interest" description="Disordered" evidence="1">
    <location>
        <begin position="66"/>
        <end position="96"/>
    </location>
</feature>
<keyword evidence="3" id="KW-1185">Reference proteome</keyword>